<feature type="compositionally biased region" description="Acidic residues" evidence="2">
    <location>
        <begin position="264"/>
        <end position="279"/>
    </location>
</feature>
<evidence type="ECO:0000256" key="2">
    <source>
        <dbReference type="SAM" id="MobiDB-lite"/>
    </source>
</evidence>
<dbReference type="PANTHER" id="PTHR15895">
    <property type="entry name" value="IMMEDIATE EARLY RESPONSE GENE"/>
    <property type="match status" value="1"/>
</dbReference>
<dbReference type="OrthoDB" id="6358394at2759"/>
<proteinExistence type="inferred from homology"/>
<evidence type="ECO:0000313" key="3">
    <source>
        <dbReference type="EMBL" id="VDI37766.1"/>
    </source>
</evidence>
<dbReference type="Proteomes" id="UP000596742">
    <property type="component" value="Unassembled WGS sequence"/>
</dbReference>
<accession>A0A8B6EP25</accession>
<protein>
    <submittedName>
        <fullName evidence="3">Uncharacterized protein</fullName>
    </submittedName>
</protein>
<feature type="region of interest" description="Disordered" evidence="2">
    <location>
        <begin position="257"/>
        <end position="279"/>
    </location>
</feature>
<organism evidence="3 4">
    <name type="scientific">Mytilus galloprovincialis</name>
    <name type="common">Mediterranean mussel</name>
    <dbReference type="NCBI Taxonomy" id="29158"/>
    <lineage>
        <taxon>Eukaryota</taxon>
        <taxon>Metazoa</taxon>
        <taxon>Spiralia</taxon>
        <taxon>Lophotrochozoa</taxon>
        <taxon>Mollusca</taxon>
        <taxon>Bivalvia</taxon>
        <taxon>Autobranchia</taxon>
        <taxon>Pteriomorphia</taxon>
        <taxon>Mytilida</taxon>
        <taxon>Mytiloidea</taxon>
        <taxon>Mytilidae</taxon>
        <taxon>Mytilinae</taxon>
        <taxon>Mytilus</taxon>
    </lineage>
</organism>
<evidence type="ECO:0000313" key="4">
    <source>
        <dbReference type="Proteomes" id="UP000596742"/>
    </source>
</evidence>
<feature type="compositionally biased region" description="Low complexity" evidence="2">
    <location>
        <begin position="83"/>
        <end position="100"/>
    </location>
</feature>
<comment type="caution">
    <text evidence="3">The sequence shown here is derived from an EMBL/GenBank/DDBJ whole genome shotgun (WGS) entry which is preliminary data.</text>
</comment>
<comment type="similarity">
    <text evidence="1">Belongs to the IER family.</text>
</comment>
<reference evidence="3" key="1">
    <citation type="submission" date="2018-11" db="EMBL/GenBank/DDBJ databases">
        <authorList>
            <person name="Alioto T."/>
            <person name="Alioto T."/>
        </authorList>
    </citation>
    <scope>NUCLEOTIDE SEQUENCE</scope>
</reference>
<dbReference type="InterPro" id="IPR008653">
    <property type="entry name" value="IER"/>
</dbReference>
<sequence>MEKLIMESLFGKNIMSTEYQRLIALSLGKIAASRQKRGGINLHKNLLVASVLHKARSAYMMENLQTMLAKKAQQNSDSKIGHSNQQISNQNSSVSNTTSLQLSTHNSLAVKRSRLETDYRVNRSCQEDKENAPPKCSKLDNENVSDNPHCDNTTEKCEVTYTHHNGHVLSESQCTDSNEVNDYVSNCSRCVSKRRHDHDQSQTEDDHDVIVIKKRRLECDEKLSDFNEDTEDMQTDCSQMTTLVNVFNTSLGGLCEGMSRTTSEDADDEADDEDSDEENDEVFYTNLNTTKSISGYHGLSDKGNIYCGSNVVDSVTMPTPIALTV</sequence>
<name>A0A8B6EP25_MYTGA</name>
<keyword evidence="4" id="KW-1185">Reference proteome</keyword>
<feature type="compositionally biased region" description="Polar residues" evidence="2">
    <location>
        <begin position="72"/>
        <end position="82"/>
    </location>
</feature>
<evidence type="ECO:0000256" key="1">
    <source>
        <dbReference type="ARBA" id="ARBA00006186"/>
    </source>
</evidence>
<gene>
    <name evidence="3" type="ORF">MGAL_10B028657</name>
</gene>
<feature type="region of interest" description="Disordered" evidence="2">
    <location>
        <begin position="72"/>
        <end position="100"/>
    </location>
</feature>
<dbReference type="Pfam" id="PF05760">
    <property type="entry name" value="IER"/>
    <property type="match status" value="1"/>
</dbReference>
<dbReference type="AlphaFoldDB" id="A0A8B6EP25"/>
<dbReference type="EMBL" id="UYJE01005488">
    <property type="protein sequence ID" value="VDI37766.1"/>
    <property type="molecule type" value="Genomic_DNA"/>
</dbReference>